<comment type="caution">
    <text evidence="1">The sequence shown here is derived from an EMBL/GenBank/DDBJ whole genome shotgun (WGS) entry which is preliminary data.</text>
</comment>
<accession>A0A368GE42</accession>
<dbReference type="Proteomes" id="UP000252519">
    <property type="component" value="Unassembled WGS sequence"/>
</dbReference>
<evidence type="ECO:0000313" key="1">
    <source>
        <dbReference type="EMBL" id="RCN42632.1"/>
    </source>
</evidence>
<reference evidence="1 2" key="1">
    <citation type="submission" date="2014-10" db="EMBL/GenBank/DDBJ databases">
        <title>Draft genome of the hookworm Ancylostoma caninum.</title>
        <authorList>
            <person name="Mitreva M."/>
        </authorList>
    </citation>
    <scope>NUCLEOTIDE SEQUENCE [LARGE SCALE GENOMIC DNA]</scope>
    <source>
        <strain evidence="1 2">Baltimore</strain>
    </source>
</reference>
<name>A0A368GE42_ANCCA</name>
<keyword evidence="2" id="KW-1185">Reference proteome</keyword>
<gene>
    <name evidence="1" type="ORF">ANCCAN_11397</name>
</gene>
<organism evidence="1 2">
    <name type="scientific">Ancylostoma caninum</name>
    <name type="common">Dog hookworm</name>
    <dbReference type="NCBI Taxonomy" id="29170"/>
    <lineage>
        <taxon>Eukaryota</taxon>
        <taxon>Metazoa</taxon>
        <taxon>Ecdysozoa</taxon>
        <taxon>Nematoda</taxon>
        <taxon>Chromadorea</taxon>
        <taxon>Rhabditida</taxon>
        <taxon>Rhabditina</taxon>
        <taxon>Rhabditomorpha</taxon>
        <taxon>Strongyloidea</taxon>
        <taxon>Ancylostomatidae</taxon>
        <taxon>Ancylostomatinae</taxon>
        <taxon>Ancylostoma</taxon>
    </lineage>
</organism>
<proteinExistence type="predicted"/>
<protein>
    <submittedName>
        <fullName evidence="1">Uncharacterized protein</fullName>
    </submittedName>
</protein>
<sequence length="68" mass="7433">MVSSQRRRRQNRSTSYVSVTWEDAAHMAAMQAGSAASSQMCSFVRLLACSGGDVLCLSFLLHVVKSHD</sequence>
<evidence type="ECO:0000313" key="2">
    <source>
        <dbReference type="Proteomes" id="UP000252519"/>
    </source>
</evidence>
<dbReference type="EMBL" id="JOJR01000186">
    <property type="protein sequence ID" value="RCN42632.1"/>
    <property type="molecule type" value="Genomic_DNA"/>
</dbReference>
<dbReference type="AlphaFoldDB" id="A0A368GE42"/>